<keyword evidence="4" id="KW-0732">Signal</keyword>
<feature type="repeat" description="ANK" evidence="3">
    <location>
        <begin position="101"/>
        <end position="133"/>
    </location>
</feature>
<dbReference type="PANTHER" id="PTHR24171">
    <property type="entry name" value="ANKYRIN REPEAT DOMAIN-CONTAINING PROTEIN 39-RELATED"/>
    <property type="match status" value="1"/>
</dbReference>
<dbReference type="PROSITE" id="PS50088">
    <property type="entry name" value="ANK_REPEAT"/>
    <property type="match status" value="2"/>
</dbReference>
<evidence type="ECO:0000256" key="3">
    <source>
        <dbReference type="PROSITE-ProRule" id="PRU00023"/>
    </source>
</evidence>
<evidence type="ECO:0000256" key="4">
    <source>
        <dbReference type="SAM" id="SignalP"/>
    </source>
</evidence>
<keyword evidence="2 3" id="KW-0040">ANK repeat</keyword>
<protein>
    <submittedName>
        <fullName evidence="5">Ankyrin repeat-containing protein</fullName>
    </submittedName>
</protein>
<reference evidence="5 6" key="1">
    <citation type="submission" date="2017-04" db="EMBL/GenBank/DDBJ databases">
        <authorList>
            <person name="Afonso C.L."/>
            <person name="Miller P.J."/>
            <person name="Scott M.A."/>
            <person name="Spackman E."/>
            <person name="Goraichik I."/>
            <person name="Dimitrov K.M."/>
            <person name="Suarez D.L."/>
            <person name="Swayne D.E."/>
        </authorList>
    </citation>
    <scope>NUCLEOTIDE SEQUENCE [LARGE SCALE GENOMIC DNA]</scope>
    <source>
        <strain evidence="5 6">DSM 23236</strain>
    </source>
</reference>
<dbReference type="InterPro" id="IPR002110">
    <property type="entry name" value="Ankyrin_rpt"/>
</dbReference>
<evidence type="ECO:0000256" key="2">
    <source>
        <dbReference type="ARBA" id="ARBA00023043"/>
    </source>
</evidence>
<accession>A0A1W1Y1W8</accession>
<dbReference type="EMBL" id="FWXD01000043">
    <property type="protein sequence ID" value="SMC29758.1"/>
    <property type="molecule type" value="Genomic_DNA"/>
</dbReference>
<sequence length="286" mass="31164">MMHTVPSLWTAPMRPLLILALLVATCSVAAPPRCPEPTMSDAELLATATQPGKFQRDLAISFAKAPTLFQLIALRDSPWRNRALQAMINSPRADLNQCGLEGITPLQLAIGGRNDALARQLLARGADRYKQDGTMHWNAIQFAALFERITLLQELVQRPEDWLVTDVRQQTLLHMATSPLVFDDNALPGDEACQWLGVLAQHGVPVNAAAEYGVTALMQAAQSSLPELVPCLLALGADPRMHDNKGRTAVQWALVAKKPANAAILMQAIEAETTAHDGLNKNYVEQ</sequence>
<evidence type="ECO:0000313" key="6">
    <source>
        <dbReference type="Proteomes" id="UP000192761"/>
    </source>
</evidence>
<dbReference type="STRING" id="1121001.SAMN02745857_04099"/>
<dbReference type="AlphaFoldDB" id="A0A1W1Y1W8"/>
<evidence type="ECO:0000256" key="1">
    <source>
        <dbReference type="ARBA" id="ARBA00022737"/>
    </source>
</evidence>
<dbReference type="PROSITE" id="PS50297">
    <property type="entry name" value="ANK_REP_REGION"/>
    <property type="match status" value="1"/>
</dbReference>
<keyword evidence="6" id="KW-1185">Reference proteome</keyword>
<dbReference type="Proteomes" id="UP000192761">
    <property type="component" value="Unassembled WGS sequence"/>
</dbReference>
<feature type="chain" id="PRO_5012529104" evidence="4">
    <location>
        <begin position="30"/>
        <end position="286"/>
    </location>
</feature>
<dbReference type="SMART" id="SM00248">
    <property type="entry name" value="ANK"/>
    <property type="match status" value="3"/>
</dbReference>
<keyword evidence="1" id="KW-0677">Repeat</keyword>
<name>A0A1W1Y1W8_9NEIS</name>
<dbReference type="Pfam" id="PF13857">
    <property type="entry name" value="Ank_5"/>
    <property type="match status" value="1"/>
</dbReference>
<feature type="repeat" description="ANK" evidence="3">
    <location>
        <begin position="212"/>
        <end position="244"/>
    </location>
</feature>
<evidence type="ECO:0000313" key="5">
    <source>
        <dbReference type="EMBL" id="SMC29758.1"/>
    </source>
</evidence>
<proteinExistence type="predicted"/>
<dbReference type="SUPFAM" id="SSF48403">
    <property type="entry name" value="Ankyrin repeat"/>
    <property type="match status" value="1"/>
</dbReference>
<gene>
    <name evidence="5" type="ORF">SAMN02745857_04099</name>
</gene>
<organism evidence="5 6">
    <name type="scientific">Andreprevotia lacus DSM 23236</name>
    <dbReference type="NCBI Taxonomy" id="1121001"/>
    <lineage>
        <taxon>Bacteria</taxon>
        <taxon>Pseudomonadati</taxon>
        <taxon>Pseudomonadota</taxon>
        <taxon>Betaproteobacteria</taxon>
        <taxon>Neisseriales</taxon>
        <taxon>Chitinibacteraceae</taxon>
        <taxon>Andreprevotia</taxon>
    </lineage>
</organism>
<dbReference type="Gene3D" id="1.25.40.20">
    <property type="entry name" value="Ankyrin repeat-containing domain"/>
    <property type="match status" value="2"/>
</dbReference>
<dbReference type="InterPro" id="IPR036770">
    <property type="entry name" value="Ankyrin_rpt-contain_sf"/>
</dbReference>
<feature type="signal peptide" evidence="4">
    <location>
        <begin position="1"/>
        <end position="29"/>
    </location>
</feature>